<dbReference type="Pfam" id="PF01148">
    <property type="entry name" value="CTP_transf_1"/>
    <property type="match status" value="1"/>
</dbReference>
<feature type="transmembrane region" description="Helical" evidence="19">
    <location>
        <begin position="162"/>
        <end position="184"/>
    </location>
</feature>
<comment type="caution">
    <text evidence="20">The sequence shown here is derived from an EMBL/GenBank/DDBJ whole genome shotgun (WGS) entry which is preliminary data.</text>
</comment>
<evidence type="ECO:0000313" key="20">
    <source>
        <dbReference type="EMBL" id="CCG40896.1"/>
    </source>
</evidence>
<evidence type="ECO:0000256" key="4">
    <source>
        <dbReference type="ARBA" id="ARBA00005189"/>
    </source>
</evidence>
<dbReference type="GO" id="GO:0004605">
    <property type="term" value="F:phosphatidate cytidylyltransferase activity"/>
    <property type="evidence" value="ECO:0007669"/>
    <property type="project" value="UniProtKB-EC"/>
</dbReference>
<organism evidence="20 21">
    <name type="scientific">Magnetospirillum molischianum DSM 120</name>
    <dbReference type="NCBI Taxonomy" id="1150626"/>
    <lineage>
        <taxon>Bacteria</taxon>
        <taxon>Pseudomonadati</taxon>
        <taxon>Pseudomonadota</taxon>
        <taxon>Alphaproteobacteria</taxon>
        <taxon>Rhodospirillales</taxon>
        <taxon>Rhodospirillaceae</taxon>
        <taxon>Magnetospirillum</taxon>
    </lineage>
</organism>
<proteinExistence type="inferred from homology"/>
<feature type="transmembrane region" description="Helical" evidence="19">
    <location>
        <begin position="98"/>
        <end position="117"/>
    </location>
</feature>
<evidence type="ECO:0000256" key="8">
    <source>
        <dbReference type="ARBA" id="ARBA00022475"/>
    </source>
</evidence>
<comment type="pathway">
    <text evidence="3 18">Phospholipid metabolism; CDP-diacylglycerol biosynthesis; CDP-diacylglycerol from sn-glycerol 3-phosphate: step 3/3.</text>
</comment>
<dbReference type="PANTHER" id="PTHR46382:SF1">
    <property type="entry name" value="PHOSPHATIDATE CYTIDYLYLTRANSFERASE"/>
    <property type="match status" value="1"/>
</dbReference>
<dbReference type="InterPro" id="IPR000374">
    <property type="entry name" value="PC_trans"/>
</dbReference>
<keyword evidence="15 19" id="KW-0472">Membrane</keyword>
<keyword evidence="10 18" id="KW-0808">Transferase</keyword>
<dbReference type="eggNOG" id="COG0575">
    <property type="taxonomic scope" value="Bacteria"/>
</dbReference>
<dbReference type="PROSITE" id="PS01315">
    <property type="entry name" value="CDS"/>
    <property type="match status" value="1"/>
</dbReference>
<evidence type="ECO:0000256" key="12">
    <source>
        <dbReference type="ARBA" id="ARBA00022695"/>
    </source>
</evidence>
<protein>
    <recommendedName>
        <fullName evidence="7 18">Phosphatidate cytidylyltransferase</fullName>
        <ecNumber evidence="6 18">2.7.7.41</ecNumber>
    </recommendedName>
</protein>
<evidence type="ECO:0000256" key="15">
    <source>
        <dbReference type="ARBA" id="ARBA00023136"/>
    </source>
</evidence>
<evidence type="ECO:0000256" key="17">
    <source>
        <dbReference type="ARBA" id="ARBA00023264"/>
    </source>
</evidence>
<name>H8FRA8_MAGML</name>
<keyword evidence="17" id="KW-1208">Phospholipid metabolism</keyword>
<reference evidence="20 21" key="1">
    <citation type="journal article" date="2012" name="J. Bacteriol.">
        <title>Draft Genome Sequence of the Purple Photosynthetic Bacterium Phaeospirillum molischianum DSM120, a Particularly Versatile Bacterium.</title>
        <authorList>
            <person name="Duquesne K."/>
            <person name="Prima V."/>
            <person name="Ji B."/>
            <person name="Rouy Z."/>
            <person name="Medigue C."/>
            <person name="Talla E."/>
            <person name="Sturgis J.N."/>
        </authorList>
    </citation>
    <scope>NUCLEOTIDE SEQUENCE [LARGE SCALE GENOMIC DNA]</scope>
    <source>
        <strain evidence="21">DSM120</strain>
    </source>
</reference>
<keyword evidence="13 19" id="KW-1133">Transmembrane helix</keyword>
<evidence type="ECO:0000256" key="13">
    <source>
        <dbReference type="ARBA" id="ARBA00022989"/>
    </source>
</evidence>
<feature type="transmembrane region" description="Helical" evidence="19">
    <location>
        <begin position="75"/>
        <end position="91"/>
    </location>
</feature>
<feature type="transmembrane region" description="Helical" evidence="19">
    <location>
        <begin position="190"/>
        <end position="210"/>
    </location>
</feature>
<keyword evidence="16" id="KW-0594">Phospholipid biosynthesis</keyword>
<dbReference type="OrthoDB" id="9799199at2"/>
<feature type="transmembrane region" description="Helical" evidence="19">
    <location>
        <begin position="20"/>
        <end position="40"/>
    </location>
</feature>
<sequence length="262" mass="27118">MLKTRALSALALAPPALLAAWYGGYPFALMVAIAAALMCWEWHRIACGGFGYAARAAALLCFAASLLAVSAPEMALYAVGGAVLVSVLLVCPVPGRRAWSGLGALYIGLPSLALVWLRGAPDHGAATVWWLLLVVWATDIGAYAFGRLIGGPLLMPRVSPKKTWAGLLGGMLCAALVGIGVAVAEQLSGVIWVAFASAILAVVAQAGDLLESWVKRRWGVKDSSNIIPGHGGVLDRVDGLLSAAITVAALTLVTGKAVLIWQ</sequence>
<dbReference type="UniPathway" id="UPA00557">
    <property type="reaction ID" value="UER00614"/>
</dbReference>
<dbReference type="GO" id="GO:0016024">
    <property type="term" value="P:CDP-diacylglycerol biosynthetic process"/>
    <property type="evidence" value="ECO:0007669"/>
    <property type="project" value="UniProtKB-UniPathway"/>
</dbReference>
<evidence type="ECO:0000256" key="7">
    <source>
        <dbReference type="ARBA" id="ARBA00019373"/>
    </source>
</evidence>
<gene>
    <name evidence="20" type="ORF">PHAMO_220014</name>
</gene>
<evidence type="ECO:0000256" key="18">
    <source>
        <dbReference type="RuleBase" id="RU003938"/>
    </source>
</evidence>
<evidence type="ECO:0000313" key="21">
    <source>
        <dbReference type="Proteomes" id="UP000004169"/>
    </source>
</evidence>
<evidence type="ECO:0000256" key="19">
    <source>
        <dbReference type="SAM" id="Phobius"/>
    </source>
</evidence>
<evidence type="ECO:0000256" key="14">
    <source>
        <dbReference type="ARBA" id="ARBA00023098"/>
    </source>
</evidence>
<keyword evidence="8" id="KW-1003">Cell membrane</keyword>
<feature type="transmembrane region" description="Helical" evidence="19">
    <location>
        <begin position="52"/>
        <end position="69"/>
    </location>
</feature>
<dbReference type="EC" id="2.7.7.41" evidence="6 18"/>
<comment type="catalytic activity">
    <reaction evidence="1 18">
        <text>a 1,2-diacyl-sn-glycero-3-phosphate + CTP + H(+) = a CDP-1,2-diacyl-sn-glycerol + diphosphate</text>
        <dbReference type="Rhea" id="RHEA:16229"/>
        <dbReference type="ChEBI" id="CHEBI:15378"/>
        <dbReference type="ChEBI" id="CHEBI:33019"/>
        <dbReference type="ChEBI" id="CHEBI:37563"/>
        <dbReference type="ChEBI" id="CHEBI:58332"/>
        <dbReference type="ChEBI" id="CHEBI:58608"/>
        <dbReference type="EC" id="2.7.7.41"/>
    </reaction>
</comment>
<dbReference type="GO" id="GO:0005886">
    <property type="term" value="C:plasma membrane"/>
    <property type="evidence" value="ECO:0007669"/>
    <property type="project" value="UniProtKB-SubCell"/>
</dbReference>
<dbReference type="Proteomes" id="UP000004169">
    <property type="component" value="Unassembled WGS sequence"/>
</dbReference>
<evidence type="ECO:0000256" key="16">
    <source>
        <dbReference type="ARBA" id="ARBA00023209"/>
    </source>
</evidence>
<evidence type="ECO:0000256" key="11">
    <source>
        <dbReference type="ARBA" id="ARBA00022692"/>
    </source>
</evidence>
<evidence type="ECO:0000256" key="1">
    <source>
        <dbReference type="ARBA" id="ARBA00001698"/>
    </source>
</evidence>
<keyword evidence="14" id="KW-0443">Lipid metabolism</keyword>
<dbReference type="EMBL" id="CAHP01000015">
    <property type="protein sequence ID" value="CCG40896.1"/>
    <property type="molecule type" value="Genomic_DNA"/>
</dbReference>
<evidence type="ECO:0000256" key="2">
    <source>
        <dbReference type="ARBA" id="ARBA00004651"/>
    </source>
</evidence>
<dbReference type="AlphaFoldDB" id="H8FRA8"/>
<comment type="pathway">
    <text evidence="4">Lipid metabolism.</text>
</comment>
<dbReference type="STRING" id="1150626.PHAMO_220014"/>
<keyword evidence="11 18" id="KW-0812">Transmembrane</keyword>
<comment type="subcellular location">
    <subcellularLocation>
        <location evidence="2">Cell membrane</location>
        <topology evidence="2">Multi-pass membrane protein</topology>
    </subcellularLocation>
</comment>
<evidence type="ECO:0000256" key="3">
    <source>
        <dbReference type="ARBA" id="ARBA00005119"/>
    </source>
</evidence>
<dbReference type="RefSeq" id="WP_002727541.1">
    <property type="nucleotide sequence ID" value="NZ_CAHP01000015.1"/>
</dbReference>
<comment type="similarity">
    <text evidence="5 18">Belongs to the CDS family.</text>
</comment>
<evidence type="ECO:0000256" key="5">
    <source>
        <dbReference type="ARBA" id="ARBA00010185"/>
    </source>
</evidence>
<dbReference type="PANTHER" id="PTHR46382">
    <property type="entry name" value="PHOSPHATIDATE CYTIDYLYLTRANSFERASE"/>
    <property type="match status" value="1"/>
</dbReference>
<feature type="transmembrane region" description="Helical" evidence="19">
    <location>
        <begin position="129"/>
        <end position="150"/>
    </location>
</feature>
<evidence type="ECO:0000256" key="6">
    <source>
        <dbReference type="ARBA" id="ARBA00012487"/>
    </source>
</evidence>
<keyword evidence="9" id="KW-0444">Lipid biosynthesis</keyword>
<keyword evidence="12 18" id="KW-0548">Nucleotidyltransferase</keyword>
<accession>H8FRA8</accession>
<keyword evidence="21" id="KW-1185">Reference proteome</keyword>
<feature type="transmembrane region" description="Helical" evidence="19">
    <location>
        <begin position="240"/>
        <end position="261"/>
    </location>
</feature>
<evidence type="ECO:0000256" key="9">
    <source>
        <dbReference type="ARBA" id="ARBA00022516"/>
    </source>
</evidence>
<evidence type="ECO:0000256" key="10">
    <source>
        <dbReference type="ARBA" id="ARBA00022679"/>
    </source>
</evidence>